<feature type="binding site" evidence="3">
    <location>
        <begin position="218"/>
        <end position="219"/>
    </location>
    <ligand>
        <name>substrate</name>
    </ligand>
</feature>
<evidence type="ECO:0000256" key="2">
    <source>
        <dbReference type="ARBA" id="ARBA00023235"/>
    </source>
</evidence>
<evidence type="ECO:0000313" key="5">
    <source>
        <dbReference type="EMBL" id="SDF15523.1"/>
    </source>
</evidence>
<dbReference type="PANTHER" id="PTHR31689:SF0">
    <property type="entry name" value="DIAMINOPIMELATE EPIMERASE"/>
    <property type="match status" value="1"/>
</dbReference>
<dbReference type="Gene3D" id="3.10.310.10">
    <property type="entry name" value="Diaminopimelate Epimerase, Chain A, domain 1"/>
    <property type="match status" value="2"/>
</dbReference>
<comment type="catalytic activity">
    <reaction evidence="3">
        <text>(2S,6S)-2,6-diaminopimelate = meso-2,6-diaminopimelate</text>
        <dbReference type="Rhea" id="RHEA:15393"/>
        <dbReference type="ChEBI" id="CHEBI:57609"/>
        <dbReference type="ChEBI" id="CHEBI:57791"/>
        <dbReference type="EC" id="5.1.1.7"/>
    </reaction>
</comment>
<organism evidence="5 6">
    <name type="scientific">Halorientalis regularis</name>
    <dbReference type="NCBI Taxonomy" id="660518"/>
    <lineage>
        <taxon>Archaea</taxon>
        <taxon>Methanobacteriati</taxon>
        <taxon>Methanobacteriota</taxon>
        <taxon>Stenosarchaea group</taxon>
        <taxon>Halobacteria</taxon>
        <taxon>Halobacteriales</taxon>
        <taxon>Haloarculaceae</taxon>
        <taxon>Halorientalis</taxon>
    </lineage>
</organism>
<keyword evidence="3" id="KW-0028">Amino-acid biosynthesis</keyword>
<comment type="caution">
    <text evidence="3">Lacks conserved residue(s) required for the propagation of feature annotation.</text>
</comment>
<dbReference type="UniPathway" id="UPA00034">
    <property type="reaction ID" value="UER00025"/>
</dbReference>
<keyword evidence="6" id="KW-1185">Reference proteome</keyword>
<gene>
    <name evidence="3" type="primary">dapF</name>
    <name evidence="5" type="ORF">SAMN05216218_10464</name>
</gene>
<name>A0A1G7IS78_9EURY</name>
<feature type="active site" description="Proton donor" evidence="3">
    <location>
        <position position="82"/>
    </location>
</feature>
<dbReference type="GO" id="GO:0005829">
    <property type="term" value="C:cytosol"/>
    <property type="evidence" value="ECO:0007669"/>
    <property type="project" value="TreeGrafter"/>
</dbReference>
<dbReference type="NCBIfam" id="TIGR00652">
    <property type="entry name" value="DapF"/>
    <property type="match status" value="1"/>
</dbReference>
<comment type="subcellular location">
    <subcellularLocation>
        <location evidence="3">Cytoplasm</location>
    </subcellularLocation>
</comment>
<accession>A0A1G7IS78</accession>
<feature type="binding site" evidence="3">
    <location>
        <position position="192"/>
    </location>
    <ligand>
        <name>substrate</name>
    </ligand>
</feature>
<evidence type="ECO:0000256" key="1">
    <source>
        <dbReference type="ARBA" id="ARBA00010219"/>
    </source>
</evidence>
<keyword evidence="3" id="KW-0457">Lysine biosynthesis</keyword>
<dbReference type="GO" id="GO:0008837">
    <property type="term" value="F:diaminopimelate epimerase activity"/>
    <property type="evidence" value="ECO:0007669"/>
    <property type="project" value="UniProtKB-UniRule"/>
</dbReference>
<dbReference type="EC" id="5.1.1.7" evidence="3 4"/>
<dbReference type="STRING" id="660518.SAMN05216218_10464"/>
<dbReference type="Proteomes" id="UP000199076">
    <property type="component" value="Unassembled WGS sequence"/>
</dbReference>
<comment type="pathway">
    <text evidence="3">Amino-acid biosynthesis; L-lysine biosynthesis via DAP pathway; DL-2,6-diaminopimelate from LL-2,6-diaminopimelate: step 1/1.</text>
</comment>
<feature type="site" description="Could be important to modulate the pK values of the two catalytic cysteine residues" evidence="3">
    <location>
        <position position="161"/>
    </location>
</feature>
<feature type="binding site" evidence="3">
    <location>
        <position position="12"/>
    </location>
    <ligand>
        <name>substrate</name>
    </ligand>
</feature>
<keyword evidence="2 3" id="KW-0413">Isomerase</keyword>
<dbReference type="AlphaFoldDB" id="A0A1G7IS78"/>
<keyword evidence="3" id="KW-0963">Cytoplasm</keyword>
<protein>
    <recommendedName>
        <fullName evidence="3 4">Diaminopimelate epimerase</fullName>
        <shortName evidence="3">DAP epimerase</shortName>
        <ecNumber evidence="3 4">5.1.1.7</ecNumber>
    </recommendedName>
    <alternativeName>
        <fullName evidence="3">PLP-independent amino acid racemase</fullName>
    </alternativeName>
</protein>
<comment type="function">
    <text evidence="3">Catalyzes the stereoinversion of LL-2,6-diaminopimelate (L,L-DAP) to meso-diaminopimelate (meso-DAP), a precursor of L-lysine.</text>
</comment>
<proteinExistence type="inferred from homology"/>
<dbReference type="InterPro" id="IPR001653">
    <property type="entry name" value="DAP_epimerase_DapF"/>
</dbReference>
<feature type="active site" description="Proton acceptor" evidence="3">
    <location>
        <position position="228"/>
    </location>
</feature>
<evidence type="ECO:0000256" key="4">
    <source>
        <dbReference type="NCBIfam" id="TIGR00652"/>
    </source>
</evidence>
<dbReference type="PANTHER" id="PTHR31689">
    <property type="entry name" value="DIAMINOPIMELATE EPIMERASE, CHLOROPLASTIC"/>
    <property type="match status" value="1"/>
</dbReference>
<dbReference type="GO" id="GO:0009089">
    <property type="term" value="P:lysine biosynthetic process via diaminopimelate"/>
    <property type="evidence" value="ECO:0007669"/>
    <property type="project" value="UniProtKB-UniRule"/>
</dbReference>
<feature type="binding site" evidence="3">
    <location>
        <begin position="229"/>
        <end position="230"/>
    </location>
    <ligand>
        <name>substrate</name>
    </ligand>
</feature>
<dbReference type="HAMAP" id="MF_00197">
    <property type="entry name" value="DAP_epimerase"/>
    <property type="match status" value="1"/>
</dbReference>
<evidence type="ECO:0000256" key="3">
    <source>
        <dbReference type="HAMAP-Rule" id="MF_00197"/>
    </source>
</evidence>
<evidence type="ECO:0000313" key="6">
    <source>
        <dbReference type="Proteomes" id="UP000199076"/>
    </source>
</evidence>
<comment type="similarity">
    <text evidence="1 3">Belongs to the diaminopimelate epimerase family.</text>
</comment>
<reference evidence="6" key="1">
    <citation type="submission" date="2016-10" db="EMBL/GenBank/DDBJ databases">
        <authorList>
            <person name="Varghese N."/>
            <person name="Submissions S."/>
        </authorList>
    </citation>
    <scope>NUCLEOTIDE SEQUENCE [LARGE SCALE GENOMIC DNA]</scope>
    <source>
        <strain evidence="6">IBRC-M 10760</strain>
    </source>
</reference>
<dbReference type="OrthoDB" id="358699at2157"/>
<feature type="binding site" evidence="3">
    <location>
        <begin position="83"/>
        <end position="84"/>
    </location>
    <ligand>
        <name>substrate</name>
    </ligand>
</feature>
<dbReference type="SUPFAM" id="SSF54506">
    <property type="entry name" value="Diaminopimelate epimerase-like"/>
    <property type="match status" value="2"/>
</dbReference>
<dbReference type="Pfam" id="PF01678">
    <property type="entry name" value="DAP_epimerase"/>
    <property type="match status" value="2"/>
</dbReference>
<feature type="binding site" evidence="3">
    <location>
        <position position="73"/>
    </location>
    <ligand>
        <name>substrate</name>
    </ligand>
</feature>
<sequence>MVGVEKYHGTGNDFIIVDAAENVPDRRAFAAELCDRETGLSHPNARKRGADGVLFLALEAGYSPPRVVMTLVQPDGSVAAMCGNGARCAAKWVAERTGSSEVMIDTQAGTRRAEIGEQGVTIEMGAPVFDPAGVPVVGDEPLVEREVEGPTVTAVNTGVPHAVAFVDDVTAVDVEAVAPAVRGADVFPEGANVNFAAPRADSDDTDGMVRGFDQRTFERGVEAETDSCGTGAVAIVAAAERLGKVEHGQRVPVHPPGGRLVVQLTERDALLQGPVEREYTGTVTVVDPTTFDVELDGVTGDD</sequence>
<dbReference type="EMBL" id="FNBK01000004">
    <property type="protein sequence ID" value="SDF15523.1"/>
    <property type="molecule type" value="Genomic_DNA"/>
</dbReference>
<dbReference type="RefSeq" id="WP_092689490.1">
    <property type="nucleotide sequence ID" value="NZ_FNBK01000004.1"/>
</dbReference>
<comment type="subunit">
    <text evidence="3">Homodimer.</text>
</comment>
<feature type="site" description="Could be important to modulate the pK values of the two catalytic cysteine residues" evidence="3">
    <location>
        <position position="218"/>
    </location>
</feature>